<dbReference type="GO" id="GO:0030990">
    <property type="term" value="C:intraciliary transport particle"/>
    <property type="evidence" value="ECO:0007669"/>
    <property type="project" value="TreeGrafter"/>
</dbReference>
<organism evidence="4 5">
    <name type="scientific">Heterorhabditis bacteriophora</name>
    <name type="common">Entomopathogenic nematode worm</name>
    <dbReference type="NCBI Taxonomy" id="37862"/>
    <lineage>
        <taxon>Eukaryota</taxon>
        <taxon>Metazoa</taxon>
        <taxon>Ecdysozoa</taxon>
        <taxon>Nematoda</taxon>
        <taxon>Chromadorea</taxon>
        <taxon>Rhabditida</taxon>
        <taxon>Rhabditina</taxon>
        <taxon>Rhabditomorpha</taxon>
        <taxon>Strongyloidea</taxon>
        <taxon>Heterorhabditidae</taxon>
        <taxon>Heterorhabditis</taxon>
    </lineage>
</organism>
<dbReference type="Pfam" id="PF14931">
    <property type="entry name" value="IFT20"/>
    <property type="match status" value="1"/>
</dbReference>
<dbReference type="GO" id="GO:0036064">
    <property type="term" value="C:ciliary basal body"/>
    <property type="evidence" value="ECO:0007669"/>
    <property type="project" value="TreeGrafter"/>
</dbReference>
<dbReference type="PANTHER" id="PTHR31978:SF1">
    <property type="entry name" value="INTRAFLAGELLAR TRANSPORT PROTEIN 20 HOMOLOG"/>
    <property type="match status" value="1"/>
</dbReference>
<protein>
    <submittedName>
        <fullName evidence="5">Sporulation protein</fullName>
    </submittedName>
</protein>
<sequence length="90" mass="10700">MSDEILNRVGIYIDELNRLRLLNPEAEKLRAMSSRSALKSIDKQKMTDTHQMQIIIRERQVELERLHTELTAAQSIEREQKEYLQQLINH</sequence>
<accession>A0A1I7WFX0</accession>
<evidence type="ECO:0000256" key="2">
    <source>
        <dbReference type="ARBA" id="ARBA00023054"/>
    </source>
</evidence>
<dbReference type="GO" id="GO:0005813">
    <property type="term" value="C:centrosome"/>
    <property type="evidence" value="ECO:0007669"/>
    <property type="project" value="TreeGrafter"/>
</dbReference>
<dbReference type="GO" id="GO:0060271">
    <property type="term" value="P:cilium assembly"/>
    <property type="evidence" value="ECO:0007669"/>
    <property type="project" value="TreeGrafter"/>
</dbReference>
<name>A0A1I7WFX0_HETBA</name>
<reference evidence="5" key="1">
    <citation type="submission" date="2016-11" db="UniProtKB">
        <authorList>
            <consortium name="WormBaseParasite"/>
        </authorList>
    </citation>
    <scope>IDENTIFICATION</scope>
</reference>
<dbReference type="PANTHER" id="PTHR31978">
    <property type="entry name" value="INTRAFLAGELLAR TRANSPORT PROTEIN 20 HOMOLOG"/>
    <property type="match status" value="1"/>
</dbReference>
<dbReference type="GO" id="GO:0061512">
    <property type="term" value="P:protein localization to cilium"/>
    <property type="evidence" value="ECO:0007669"/>
    <property type="project" value="TreeGrafter"/>
</dbReference>
<keyword evidence="4" id="KW-1185">Reference proteome</keyword>
<evidence type="ECO:0000256" key="3">
    <source>
        <dbReference type="ARBA" id="ARBA00023273"/>
    </source>
</evidence>
<dbReference type="InterPro" id="IPR028172">
    <property type="entry name" value="FT20"/>
</dbReference>
<keyword evidence="2" id="KW-0175">Coiled coil</keyword>
<proteinExistence type="predicted"/>
<comment type="subcellular location">
    <subcellularLocation>
        <location evidence="1">Cell projection</location>
        <location evidence="1">Cilium</location>
    </subcellularLocation>
</comment>
<dbReference type="WBParaSite" id="Hba_03885">
    <property type="protein sequence ID" value="Hba_03885"/>
    <property type="gene ID" value="Hba_03885"/>
</dbReference>
<evidence type="ECO:0000256" key="1">
    <source>
        <dbReference type="ARBA" id="ARBA00004138"/>
    </source>
</evidence>
<evidence type="ECO:0000313" key="4">
    <source>
        <dbReference type="Proteomes" id="UP000095283"/>
    </source>
</evidence>
<dbReference type="GO" id="GO:0005737">
    <property type="term" value="C:cytoplasm"/>
    <property type="evidence" value="ECO:0007669"/>
    <property type="project" value="TreeGrafter"/>
</dbReference>
<dbReference type="Proteomes" id="UP000095283">
    <property type="component" value="Unplaced"/>
</dbReference>
<dbReference type="GO" id="GO:0097730">
    <property type="term" value="C:non-motile cilium"/>
    <property type="evidence" value="ECO:0007669"/>
    <property type="project" value="TreeGrafter"/>
</dbReference>
<dbReference type="AlphaFoldDB" id="A0A1I7WFX0"/>
<dbReference type="GO" id="GO:0097546">
    <property type="term" value="C:ciliary base"/>
    <property type="evidence" value="ECO:0007669"/>
    <property type="project" value="TreeGrafter"/>
</dbReference>
<evidence type="ECO:0000313" key="5">
    <source>
        <dbReference type="WBParaSite" id="Hba_03885"/>
    </source>
</evidence>
<keyword evidence="3" id="KW-0966">Cell projection</keyword>